<protein>
    <recommendedName>
        <fullName evidence="1">RNase H type-1 domain-containing protein</fullName>
    </recommendedName>
</protein>
<dbReference type="InterPro" id="IPR053151">
    <property type="entry name" value="RNase_H-like"/>
</dbReference>
<keyword evidence="3" id="KW-1185">Reference proteome</keyword>
<reference evidence="2" key="1">
    <citation type="journal article" date="2023" name="Plant J.">
        <title>Genome sequences and population genomics provide insights into the demographic history, inbreeding, and mutation load of two 'living fossil' tree species of Dipteronia.</title>
        <authorList>
            <person name="Feng Y."/>
            <person name="Comes H.P."/>
            <person name="Chen J."/>
            <person name="Zhu S."/>
            <person name="Lu R."/>
            <person name="Zhang X."/>
            <person name="Li P."/>
            <person name="Qiu J."/>
            <person name="Olsen K.M."/>
            <person name="Qiu Y."/>
        </authorList>
    </citation>
    <scope>NUCLEOTIDE SEQUENCE</scope>
    <source>
        <strain evidence="2">NBL</strain>
    </source>
</reference>
<dbReference type="Proteomes" id="UP001281410">
    <property type="component" value="Unassembled WGS sequence"/>
</dbReference>
<feature type="domain" description="RNase H type-1" evidence="1">
    <location>
        <begin position="31"/>
        <end position="153"/>
    </location>
</feature>
<proteinExistence type="predicted"/>
<dbReference type="PANTHER" id="PTHR47723:SF4">
    <property type="entry name" value="PENTATRICOPEPTIDE REPEAT-CONTAINING-LIKE PROTEIN"/>
    <property type="match status" value="1"/>
</dbReference>
<dbReference type="InterPro" id="IPR044730">
    <property type="entry name" value="RNase_H-like_dom_plant"/>
</dbReference>
<gene>
    <name evidence="2" type="ORF">Dsin_007156</name>
</gene>
<dbReference type="PANTHER" id="PTHR47723">
    <property type="entry name" value="OS05G0353850 PROTEIN"/>
    <property type="match status" value="1"/>
</dbReference>
<name>A0AAE0B125_9ROSI</name>
<dbReference type="GO" id="GO:0004523">
    <property type="term" value="F:RNA-DNA hybrid ribonuclease activity"/>
    <property type="evidence" value="ECO:0007669"/>
    <property type="project" value="InterPro"/>
</dbReference>
<sequence>MSSQKIVYTDNGVLYHHISWTPSSDDSWRINFAGQVAAESKNAGAGFILRDQNAKFKAAYAAPVRNCNLRLEAELVGLKHGLVMAIRHGVDYLEIEGDYSIEMRVLAGEQIIPSSANINKLAKKCSYLLKQFFSVKICQVDFDSNQGANEVAAIGINLKKHKKWLGEPPSNIYEILITDVIGRWIYKPMP</sequence>
<dbReference type="EMBL" id="JANJYJ010000002">
    <property type="protein sequence ID" value="KAK3227294.1"/>
    <property type="molecule type" value="Genomic_DNA"/>
</dbReference>
<dbReference type="InterPro" id="IPR002156">
    <property type="entry name" value="RNaseH_domain"/>
</dbReference>
<dbReference type="InterPro" id="IPR012337">
    <property type="entry name" value="RNaseH-like_sf"/>
</dbReference>
<dbReference type="GO" id="GO:0003676">
    <property type="term" value="F:nucleic acid binding"/>
    <property type="evidence" value="ECO:0007669"/>
    <property type="project" value="InterPro"/>
</dbReference>
<comment type="caution">
    <text evidence="2">The sequence shown here is derived from an EMBL/GenBank/DDBJ whole genome shotgun (WGS) entry which is preliminary data.</text>
</comment>
<dbReference type="Pfam" id="PF13456">
    <property type="entry name" value="RVT_3"/>
    <property type="match status" value="1"/>
</dbReference>
<dbReference type="SUPFAM" id="SSF53098">
    <property type="entry name" value="Ribonuclease H-like"/>
    <property type="match status" value="1"/>
</dbReference>
<evidence type="ECO:0000313" key="3">
    <source>
        <dbReference type="Proteomes" id="UP001281410"/>
    </source>
</evidence>
<dbReference type="InterPro" id="IPR036397">
    <property type="entry name" value="RNaseH_sf"/>
</dbReference>
<organism evidence="2 3">
    <name type="scientific">Dipteronia sinensis</name>
    <dbReference type="NCBI Taxonomy" id="43782"/>
    <lineage>
        <taxon>Eukaryota</taxon>
        <taxon>Viridiplantae</taxon>
        <taxon>Streptophyta</taxon>
        <taxon>Embryophyta</taxon>
        <taxon>Tracheophyta</taxon>
        <taxon>Spermatophyta</taxon>
        <taxon>Magnoliopsida</taxon>
        <taxon>eudicotyledons</taxon>
        <taxon>Gunneridae</taxon>
        <taxon>Pentapetalae</taxon>
        <taxon>rosids</taxon>
        <taxon>malvids</taxon>
        <taxon>Sapindales</taxon>
        <taxon>Sapindaceae</taxon>
        <taxon>Hippocastanoideae</taxon>
        <taxon>Acereae</taxon>
        <taxon>Dipteronia</taxon>
    </lineage>
</organism>
<dbReference type="AlphaFoldDB" id="A0AAE0B125"/>
<accession>A0AAE0B125</accession>
<evidence type="ECO:0000259" key="1">
    <source>
        <dbReference type="Pfam" id="PF13456"/>
    </source>
</evidence>
<dbReference type="Gene3D" id="3.30.420.10">
    <property type="entry name" value="Ribonuclease H-like superfamily/Ribonuclease H"/>
    <property type="match status" value="1"/>
</dbReference>
<dbReference type="CDD" id="cd06222">
    <property type="entry name" value="RNase_H_like"/>
    <property type="match status" value="1"/>
</dbReference>
<evidence type="ECO:0000313" key="2">
    <source>
        <dbReference type="EMBL" id="KAK3227294.1"/>
    </source>
</evidence>